<feature type="domain" description="ABC3 transporter permease C-terminal" evidence="8">
    <location>
        <begin position="285"/>
        <end position="403"/>
    </location>
</feature>
<dbReference type="InterPro" id="IPR025857">
    <property type="entry name" value="MacB_PCD"/>
</dbReference>
<name>A0A0G1ZMW4_9BACT</name>
<evidence type="ECO:0000256" key="4">
    <source>
        <dbReference type="ARBA" id="ARBA00022989"/>
    </source>
</evidence>
<gene>
    <name evidence="10" type="ORF">UY72_C0044G0014</name>
</gene>
<accession>A0A0G1ZMW4</accession>
<keyword evidence="3 7" id="KW-0812">Transmembrane</keyword>
<keyword evidence="2" id="KW-1003">Cell membrane</keyword>
<evidence type="ECO:0000313" key="11">
    <source>
        <dbReference type="Proteomes" id="UP000034846"/>
    </source>
</evidence>
<dbReference type="Pfam" id="PF02687">
    <property type="entry name" value="FtsX"/>
    <property type="match status" value="1"/>
</dbReference>
<dbReference type="Proteomes" id="UP000034846">
    <property type="component" value="Unassembled WGS sequence"/>
</dbReference>
<evidence type="ECO:0000256" key="2">
    <source>
        <dbReference type="ARBA" id="ARBA00022475"/>
    </source>
</evidence>
<evidence type="ECO:0000259" key="9">
    <source>
        <dbReference type="Pfam" id="PF12704"/>
    </source>
</evidence>
<dbReference type="GO" id="GO:0022857">
    <property type="term" value="F:transmembrane transporter activity"/>
    <property type="evidence" value="ECO:0007669"/>
    <property type="project" value="TreeGrafter"/>
</dbReference>
<evidence type="ECO:0000259" key="8">
    <source>
        <dbReference type="Pfam" id="PF02687"/>
    </source>
</evidence>
<keyword evidence="4 7" id="KW-1133">Transmembrane helix</keyword>
<proteinExistence type="inferred from homology"/>
<dbReference type="InterPro" id="IPR003838">
    <property type="entry name" value="ABC3_permease_C"/>
</dbReference>
<protein>
    <submittedName>
        <fullName evidence="10">ABC transporter system permease protein</fullName>
    </submittedName>
</protein>
<feature type="domain" description="MacB-like periplasmic core" evidence="9">
    <location>
        <begin position="21"/>
        <end position="237"/>
    </location>
</feature>
<dbReference type="InterPro" id="IPR050250">
    <property type="entry name" value="Macrolide_Exporter_MacB"/>
</dbReference>
<feature type="transmembrane region" description="Helical" evidence="7">
    <location>
        <begin position="281"/>
        <end position="306"/>
    </location>
</feature>
<reference evidence="10 11" key="1">
    <citation type="journal article" date="2015" name="Nature">
        <title>rRNA introns, odd ribosomes, and small enigmatic genomes across a large radiation of phyla.</title>
        <authorList>
            <person name="Brown C.T."/>
            <person name="Hug L.A."/>
            <person name="Thomas B.C."/>
            <person name="Sharon I."/>
            <person name="Castelle C.J."/>
            <person name="Singh A."/>
            <person name="Wilkins M.J."/>
            <person name="Williams K.H."/>
            <person name="Banfield J.F."/>
        </authorList>
    </citation>
    <scope>NUCLEOTIDE SEQUENCE [LARGE SCALE GENOMIC DNA]</scope>
</reference>
<dbReference type="PANTHER" id="PTHR30572:SF4">
    <property type="entry name" value="ABC TRANSPORTER PERMEASE YTRF"/>
    <property type="match status" value="1"/>
</dbReference>
<keyword evidence="5 7" id="KW-0472">Membrane</keyword>
<dbReference type="GO" id="GO:0005886">
    <property type="term" value="C:plasma membrane"/>
    <property type="evidence" value="ECO:0007669"/>
    <property type="project" value="UniProtKB-SubCell"/>
</dbReference>
<feature type="transmembrane region" description="Helical" evidence="7">
    <location>
        <begin position="335"/>
        <end position="364"/>
    </location>
</feature>
<evidence type="ECO:0000313" key="10">
    <source>
        <dbReference type="EMBL" id="KKW29457.1"/>
    </source>
</evidence>
<comment type="caution">
    <text evidence="10">The sequence shown here is derived from an EMBL/GenBank/DDBJ whole genome shotgun (WGS) entry which is preliminary data.</text>
</comment>
<evidence type="ECO:0000256" key="7">
    <source>
        <dbReference type="SAM" id="Phobius"/>
    </source>
</evidence>
<comment type="subcellular location">
    <subcellularLocation>
        <location evidence="1">Cell membrane</location>
        <topology evidence="1">Multi-pass membrane protein</topology>
    </subcellularLocation>
</comment>
<dbReference type="PANTHER" id="PTHR30572">
    <property type="entry name" value="MEMBRANE COMPONENT OF TRANSPORTER-RELATED"/>
    <property type="match status" value="1"/>
</dbReference>
<feature type="transmembrane region" description="Helical" evidence="7">
    <location>
        <begin position="21"/>
        <end position="42"/>
    </location>
</feature>
<dbReference type="EMBL" id="LCRD01000044">
    <property type="protein sequence ID" value="KKW29457.1"/>
    <property type="molecule type" value="Genomic_DNA"/>
</dbReference>
<comment type="similarity">
    <text evidence="6">Belongs to the ABC-4 integral membrane protein family.</text>
</comment>
<dbReference type="Pfam" id="PF12704">
    <property type="entry name" value="MacB_PCD"/>
    <property type="match status" value="1"/>
</dbReference>
<evidence type="ECO:0000256" key="3">
    <source>
        <dbReference type="ARBA" id="ARBA00022692"/>
    </source>
</evidence>
<feature type="transmembrane region" description="Helical" evidence="7">
    <location>
        <begin position="370"/>
        <end position="393"/>
    </location>
</feature>
<sequence>MRFQDLFVSSTESLRRNRSRSALTVLGIVIGIAAVIVMLSVGKGAEGYILGQVADLGADQIFVEPSQGKAEGGPPSPFIDQTLTLDDAEALRKSDAFSVVSSSLLTSTVVSSDEAAEFASISGAEEWELETFPATVADGRFIEGSDVDGRARVAVLGSELASKLFADQDPVGEYVIAKDTRLRVIGVMDEQGSQFFQNLDMSMYVPITTVQQDIIGVSYVNYIALRAVGDVDDAEEEARWILRDEHDIANVTGDVTQDDFLVSSQADAVETIGTIGDVLSILLSSIAAISLIVGGIGIMNMMLVSVTERTREIGLRKALGATRKTILQQFLIESVMLTLVGGIAGVIIGVGIAFLGGLAAAQFIEGWQAIIPPSAIVLAVAVSTVVGVVFGIYPAQRAAKLDPIEALRYE</sequence>
<organism evidence="10 11">
    <name type="scientific">Candidatus Uhrbacteria bacterium GW2011_GWD2_52_7</name>
    <dbReference type="NCBI Taxonomy" id="1618989"/>
    <lineage>
        <taxon>Bacteria</taxon>
        <taxon>Candidatus Uhriibacteriota</taxon>
    </lineage>
</organism>
<evidence type="ECO:0000256" key="6">
    <source>
        <dbReference type="ARBA" id="ARBA00038076"/>
    </source>
</evidence>
<dbReference type="AlphaFoldDB" id="A0A0G1ZMW4"/>
<evidence type="ECO:0000256" key="1">
    <source>
        <dbReference type="ARBA" id="ARBA00004651"/>
    </source>
</evidence>
<evidence type="ECO:0000256" key="5">
    <source>
        <dbReference type="ARBA" id="ARBA00023136"/>
    </source>
</evidence>